<keyword evidence="2" id="KW-1185">Reference proteome</keyword>
<sequence>MICQLDYIRLITYPAHTLSDRAGTLLTRTVWSMSHRGISLWILDGAEVPILVPQPAWKDETEKQWNLAERCTSCQLAASTAFVFLPVV</sequence>
<dbReference type="EMBL" id="JACVVK020000008">
    <property type="protein sequence ID" value="KAK7506128.1"/>
    <property type="molecule type" value="Genomic_DNA"/>
</dbReference>
<evidence type="ECO:0000313" key="1">
    <source>
        <dbReference type="EMBL" id="KAK7506128.1"/>
    </source>
</evidence>
<protein>
    <submittedName>
        <fullName evidence="1">Uncharacterized protein</fullName>
    </submittedName>
</protein>
<accession>A0ABD0M414</accession>
<gene>
    <name evidence="1" type="ORF">BaRGS_00002850</name>
</gene>
<name>A0ABD0M414_9CAEN</name>
<dbReference type="Proteomes" id="UP001519460">
    <property type="component" value="Unassembled WGS sequence"/>
</dbReference>
<dbReference type="AlphaFoldDB" id="A0ABD0M414"/>
<comment type="caution">
    <text evidence="1">The sequence shown here is derived from an EMBL/GenBank/DDBJ whole genome shotgun (WGS) entry which is preliminary data.</text>
</comment>
<organism evidence="1 2">
    <name type="scientific">Batillaria attramentaria</name>
    <dbReference type="NCBI Taxonomy" id="370345"/>
    <lineage>
        <taxon>Eukaryota</taxon>
        <taxon>Metazoa</taxon>
        <taxon>Spiralia</taxon>
        <taxon>Lophotrochozoa</taxon>
        <taxon>Mollusca</taxon>
        <taxon>Gastropoda</taxon>
        <taxon>Caenogastropoda</taxon>
        <taxon>Sorbeoconcha</taxon>
        <taxon>Cerithioidea</taxon>
        <taxon>Batillariidae</taxon>
        <taxon>Batillaria</taxon>
    </lineage>
</organism>
<reference evidence="1 2" key="1">
    <citation type="journal article" date="2023" name="Sci. Data">
        <title>Genome assembly of the Korean intertidal mud-creeper Batillaria attramentaria.</title>
        <authorList>
            <person name="Patra A.K."/>
            <person name="Ho P.T."/>
            <person name="Jun S."/>
            <person name="Lee S.J."/>
            <person name="Kim Y."/>
            <person name="Won Y.J."/>
        </authorList>
    </citation>
    <scope>NUCLEOTIDE SEQUENCE [LARGE SCALE GENOMIC DNA]</scope>
    <source>
        <strain evidence="1">Wonlab-2016</strain>
    </source>
</reference>
<evidence type="ECO:0000313" key="2">
    <source>
        <dbReference type="Proteomes" id="UP001519460"/>
    </source>
</evidence>
<proteinExistence type="predicted"/>